<dbReference type="InterPro" id="IPR036365">
    <property type="entry name" value="PGBD-like_sf"/>
</dbReference>
<feature type="domain" description="Peptidoglycan binding-like" evidence="1">
    <location>
        <begin position="118"/>
        <end position="165"/>
    </location>
</feature>
<dbReference type="PANTHER" id="PTHR30469">
    <property type="entry name" value="MULTIDRUG RESISTANCE PROTEIN MDTA"/>
    <property type="match status" value="1"/>
</dbReference>
<sequence>MRAARIGWTAVAAVLVAGAVVAAVGLRPRPVAEQQPVALSTATVERGDLVETRTIDGELGYGPATELPTTLEGTVTWLPAAGAAIGRDSRLYAIDMRPVILLVGSLPAWRNLAPGVEGRDVRQLEENLRALGYEGFTVDNRYTSRTAAAVRDWQQDHALLRTGEVELGRVVFWPTAVRVDTVEATPGKAIVAGDVVLHHTGTARNVYAELEVEQAGLARAGANVQLAVPGRPAIQGRISRIGNDIAQPATTESEAPAPEEPMITLTITIANQQALGTITGAPVDVQLVGDRRNDVLTVPVAALLALREGGHGLEIVDGDRRSIVPVETGLFAAGRVEVSGAGIEAGTVVGMAA</sequence>
<dbReference type="Gene3D" id="1.10.101.10">
    <property type="entry name" value="PGBD-like superfamily/PGBD"/>
    <property type="match status" value="1"/>
</dbReference>
<dbReference type="InterPro" id="IPR036366">
    <property type="entry name" value="PGBDSf"/>
</dbReference>
<comment type="caution">
    <text evidence="2">The sequence shown here is derived from an EMBL/GenBank/DDBJ whole genome shotgun (WGS) entry which is preliminary data.</text>
</comment>
<evidence type="ECO:0000313" key="2">
    <source>
        <dbReference type="EMBL" id="MFC3761904.1"/>
    </source>
</evidence>
<dbReference type="EMBL" id="JBHRZH010000011">
    <property type="protein sequence ID" value="MFC3761904.1"/>
    <property type="molecule type" value="Genomic_DNA"/>
</dbReference>
<name>A0ABV7YCW4_9ACTN</name>
<gene>
    <name evidence="2" type="ORF">ACFOUW_13770</name>
</gene>
<accession>A0ABV7YCW4</accession>
<keyword evidence="3" id="KW-1185">Reference proteome</keyword>
<organism evidence="2 3">
    <name type="scientific">Tenggerimyces flavus</name>
    <dbReference type="NCBI Taxonomy" id="1708749"/>
    <lineage>
        <taxon>Bacteria</taxon>
        <taxon>Bacillati</taxon>
        <taxon>Actinomycetota</taxon>
        <taxon>Actinomycetes</taxon>
        <taxon>Propionibacteriales</taxon>
        <taxon>Nocardioidaceae</taxon>
        <taxon>Tenggerimyces</taxon>
    </lineage>
</organism>
<proteinExistence type="predicted"/>
<evidence type="ECO:0000313" key="3">
    <source>
        <dbReference type="Proteomes" id="UP001595699"/>
    </source>
</evidence>
<dbReference type="SUPFAM" id="SSF47090">
    <property type="entry name" value="PGBD-like"/>
    <property type="match status" value="1"/>
</dbReference>
<protein>
    <submittedName>
        <fullName evidence="2">Peptidoglycan-binding protein</fullName>
    </submittedName>
</protein>
<dbReference type="RefSeq" id="WP_205121385.1">
    <property type="nucleotide sequence ID" value="NZ_JAFBCM010000001.1"/>
</dbReference>
<dbReference type="Gene3D" id="2.40.420.20">
    <property type="match status" value="1"/>
</dbReference>
<evidence type="ECO:0000259" key="1">
    <source>
        <dbReference type="Pfam" id="PF01471"/>
    </source>
</evidence>
<dbReference type="Proteomes" id="UP001595699">
    <property type="component" value="Unassembled WGS sequence"/>
</dbReference>
<dbReference type="InterPro" id="IPR002477">
    <property type="entry name" value="Peptidoglycan-bd-like"/>
</dbReference>
<reference evidence="3" key="1">
    <citation type="journal article" date="2019" name="Int. J. Syst. Evol. Microbiol.">
        <title>The Global Catalogue of Microorganisms (GCM) 10K type strain sequencing project: providing services to taxonomists for standard genome sequencing and annotation.</title>
        <authorList>
            <consortium name="The Broad Institute Genomics Platform"/>
            <consortium name="The Broad Institute Genome Sequencing Center for Infectious Disease"/>
            <person name="Wu L."/>
            <person name="Ma J."/>
        </authorList>
    </citation>
    <scope>NUCLEOTIDE SEQUENCE [LARGE SCALE GENOMIC DNA]</scope>
    <source>
        <strain evidence="3">CGMCC 4.7241</strain>
    </source>
</reference>
<dbReference type="Pfam" id="PF01471">
    <property type="entry name" value="PG_binding_1"/>
    <property type="match status" value="1"/>
</dbReference>